<dbReference type="Proteomes" id="UP000821837">
    <property type="component" value="Unassembled WGS sequence"/>
</dbReference>
<protein>
    <submittedName>
        <fullName evidence="2">Uncharacterized protein</fullName>
    </submittedName>
</protein>
<dbReference type="EMBL" id="JABSTV010000266">
    <property type="protein sequence ID" value="KAH7986813.1"/>
    <property type="molecule type" value="Genomic_DNA"/>
</dbReference>
<keyword evidence="3" id="KW-1185">Reference proteome</keyword>
<gene>
    <name evidence="2" type="ORF">HPB52_024714</name>
</gene>
<sequence>MTLRCLPAAPATTVLLCSVTPGRHRSGRRISQWNWTDARRLQTEALLVHPASVDTLQHTTALAPGLPIEWSKTVLYLGVTIDNRLSWRPAVDDLRKGTARYSSQLVVSLRAAAAAPRLLPYVVYNAVASARVLYRAPVASLSACQLAALDTDHRKRRTGRTTHSPQNSKWALPSLRQGKRPSLCGSPKQLSTTCGA</sequence>
<evidence type="ECO:0000256" key="1">
    <source>
        <dbReference type="SAM" id="MobiDB-lite"/>
    </source>
</evidence>
<organism evidence="2 3">
    <name type="scientific">Rhipicephalus sanguineus</name>
    <name type="common">Brown dog tick</name>
    <name type="synonym">Ixodes sanguineus</name>
    <dbReference type="NCBI Taxonomy" id="34632"/>
    <lineage>
        <taxon>Eukaryota</taxon>
        <taxon>Metazoa</taxon>
        <taxon>Ecdysozoa</taxon>
        <taxon>Arthropoda</taxon>
        <taxon>Chelicerata</taxon>
        <taxon>Arachnida</taxon>
        <taxon>Acari</taxon>
        <taxon>Parasitiformes</taxon>
        <taxon>Ixodida</taxon>
        <taxon>Ixodoidea</taxon>
        <taxon>Ixodidae</taxon>
        <taxon>Rhipicephalinae</taxon>
        <taxon>Rhipicephalus</taxon>
        <taxon>Rhipicephalus</taxon>
    </lineage>
</organism>
<proteinExistence type="predicted"/>
<name>A0A9D4TDX7_RHISA</name>
<reference evidence="2" key="2">
    <citation type="submission" date="2021-09" db="EMBL/GenBank/DDBJ databases">
        <authorList>
            <person name="Jia N."/>
            <person name="Wang J."/>
            <person name="Shi W."/>
            <person name="Du L."/>
            <person name="Sun Y."/>
            <person name="Zhan W."/>
            <person name="Jiang J."/>
            <person name="Wang Q."/>
            <person name="Zhang B."/>
            <person name="Ji P."/>
            <person name="Sakyi L.B."/>
            <person name="Cui X."/>
            <person name="Yuan T."/>
            <person name="Jiang B."/>
            <person name="Yang W."/>
            <person name="Lam T.T.-Y."/>
            <person name="Chang Q."/>
            <person name="Ding S."/>
            <person name="Wang X."/>
            <person name="Zhu J."/>
            <person name="Ruan X."/>
            <person name="Zhao L."/>
            <person name="Wei J."/>
            <person name="Que T."/>
            <person name="Du C."/>
            <person name="Cheng J."/>
            <person name="Dai P."/>
            <person name="Han X."/>
            <person name="Huang E."/>
            <person name="Gao Y."/>
            <person name="Liu J."/>
            <person name="Shao H."/>
            <person name="Ye R."/>
            <person name="Li L."/>
            <person name="Wei W."/>
            <person name="Wang X."/>
            <person name="Wang C."/>
            <person name="Huo Q."/>
            <person name="Li W."/>
            <person name="Guo W."/>
            <person name="Chen H."/>
            <person name="Chen S."/>
            <person name="Zhou L."/>
            <person name="Zhou L."/>
            <person name="Ni X."/>
            <person name="Tian J."/>
            <person name="Zhou Y."/>
            <person name="Sheng Y."/>
            <person name="Liu T."/>
            <person name="Pan Y."/>
            <person name="Xia L."/>
            <person name="Li J."/>
            <person name="Zhao F."/>
            <person name="Cao W."/>
        </authorList>
    </citation>
    <scope>NUCLEOTIDE SEQUENCE</scope>
    <source>
        <strain evidence="2">Rsan-2018</strain>
        <tissue evidence="2">Larvae</tissue>
    </source>
</reference>
<reference evidence="2" key="1">
    <citation type="journal article" date="2020" name="Cell">
        <title>Large-Scale Comparative Analyses of Tick Genomes Elucidate Their Genetic Diversity and Vector Capacities.</title>
        <authorList>
            <consortium name="Tick Genome and Microbiome Consortium (TIGMIC)"/>
            <person name="Jia N."/>
            <person name="Wang J."/>
            <person name="Shi W."/>
            <person name="Du L."/>
            <person name="Sun Y."/>
            <person name="Zhan W."/>
            <person name="Jiang J.F."/>
            <person name="Wang Q."/>
            <person name="Zhang B."/>
            <person name="Ji P."/>
            <person name="Bell-Sakyi L."/>
            <person name="Cui X.M."/>
            <person name="Yuan T.T."/>
            <person name="Jiang B.G."/>
            <person name="Yang W.F."/>
            <person name="Lam T.T."/>
            <person name="Chang Q.C."/>
            <person name="Ding S.J."/>
            <person name="Wang X.J."/>
            <person name="Zhu J.G."/>
            <person name="Ruan X.D."/>
            <person name="Zhao L."/>
            <person name="Wei J.T."/>
            <person name="Ye R.Z."/>
            <person name="Que T.C."/>
            <person name="Du C.H."/>
            <person name="Zhou Y.H."/>
            <person name="Cheng J.X."/>
            <person name="Dai P.F."/>
            <person name="Guo W.B."/>
            <person name="Han X.H."/>
            <person name="Huang E.J."/>
            <person name="Li L.F."/>
            <person name="Wei W."/>
            <person name="Gao Y.C."/>
            <person name="Liu J.Z."/>
            <person name="Shao H.Z."/>
            <person name="Wang X."/>
            <person name="Wang C.C."/>
            <person name="Yang T.C."/>
            <person name="Huo Q.B."/>
            <person name="Li W."/>
            <person name="Chen H.Y."/>
            <person name="Chen S.E."/>
            <person name="Zhou L.G."/>
            <person name="Ni X.B."/>
            <person name="Tian J.H."/>
            <person name="Sheng Y."/>
            <person name="Liu T."/>
            <person name="Pan Y.S."/>
            <person name="Xia L.Y."/>
            <person name="Li J."/>
            <person name="Zhao F."/>
            <person name="Cao W.C."/>
        </authorList>
    </citation>
    <scope>NUCLEOTIDE SEQUENCE</scope>
    <source>
        <strain evidence="2">Rsan-2018</strain>
    </source>
</reference>
<comment type="caution">
    <text evidence="2">The sequence shown here is derived from an EMBL/GenBank/DDBJ whole genome shotgun (WGS) entry which is preliminary data.</text>
</comment>
<accession>A0A9D4TDX7</accession>
<evidence type="ECO:0000313" key="2">
    <source>
        <dbReference type="EMBL" id="KAH7986813.1"/>
    </source>
</evidence>
<feature type="region of interest" description="Disordered" evidence="1">
    <location>
        <begin position="154"/>
        <end position="196"/>
    </location>
</feature>
<evidence type="ECO:0000313" key="3">
    <source>
        <dbReference type="Proteomes" id="UP000821837"/>
    </source>
</evidence>
<dbReference type="AlphaFoldDB" id="A0A9D4TDX7"/>